<comment type="caution">
    <text evidence="1">The sequence shown here is derived from an EMBL/GenBank/DDBJ whole genome shotgun (WGS) entry which is preliminary data.</text>
</comment>
<reference evidence="1 2" key="1">
    <citation type="submission" date="2019-12" db="EMBL/GenBank/DDBJ databases">
        <title>Draft genome sequences Bradyrhizobium cajani AMBPC1010, Bradyrhizobium pachyrhizi AMBPC1040 and Bradyrhizobium yuanmingense ALSPC3051, three plant growth promoting strains isolated from nodules of Cajanus cajan L. in Dominican Republic.</title>
        <authorList>
            <person name="Flores-Felix J.D."/>
            <person name="Araujo J."/>
            <person name="Diaz-Alcantara C."/>
            <person name="Gonzalez-Andres F."/>
            <person name="Velazquez E."/>
        </authorList>
    </citation>
    <scope>NUCLEOTIDE SEQUENCE [LARGE SCALE GENOMIC DNA]</scope>
    <source>
        <strain evidence="1 2">1010</strain>
    </source>
</reference>
<dbReference type="AlphaFoldDB" id="A0A844TCG4"/>
<dbReference type="EMBL" id="WQNE01000027">
    <property type="protein sequence ID" value="MVT76753.1"/>
    <property type="molecule type" value="Genomic_DNA"/>
</dbReference>
<protein>
    <submittedName>
        <fullName evidence="1">Uncharacterized protein</fullName>
    </submittedName>
</protein>
<dbReference type="Proteomes" id="UP000449969">
    <property type="component" value="Unassembled WGS sequence"/>
</dbReference>
<organism evidence="1 2">
    <name type="scientific">Bradyrhizobium cajani</name>
    <dbReference type="NCBI Taxonomy" id="1928661"/>
    <lineage>
        <taxon>Bacteria</taxon>
        <taxon>Pseudomonadati</taxon>
        <taxon>Pseudomonadota</taxon>
        <taxon>Alphaproteobacteria</taxon>
        <taxon>Hyphomicrobiales</taxon>
        <taxon>Nitrobacteraceae</taxon>
        <taxon>Bradyrhizobium</taxon>
    </lineage>
</organism>
<evidence type="ECO:0000313" key="2">
    <source>
        <dbReference type="Proteomes" id="UP000449969"/>
    </source>
</evidence>
<accession>A0A844TCG4</accession>
<evidence type="ECO:0000313" key="1">
    <source>
        <dbReference type="EMBL" id="MVT76753.1"/>
    </source>
</evidence>
<name>A0A844TCG4_9BRAD</name>
<gene>
    <name evidence="1" type="ORF">GPL20_27550</name>
</gene>
<keyword evidence="2" id="KW-1185">Reference proteome</keyword>
<proteinExistence type="predicted"/>
<dbReference type="OrthoDB" id="8239822at2"/>
<dbReference type="RefSeq" id="WP_157333545.1">
    <property type="nucleotide sequence ID" value="NZ_JANADL010000003.1"/>
</dbReference>
<sequence length="63" mass="6918">MKKNDVTCAACGAGFRRLELATQPANKGEYRCPACDEVLETFDGSAYIAYRMTIQPSMKAARP</sequence>